<dbReference type="Proteomes" id="UP000218231">
    <property type="component" value="Unassembled WGS sequence"/>
</dbReference>
<dbReference type="EMBL" id="LIAE01007591">
    <property type="protein sequence ID" value="PAV78249.1"/>
    <property type="molecule type" value="Genomic_DNA"/>
</dbReference>
<gene>
    <name evidence="2" type="ORF">WR25_17652</name>
</gene>
<dbReference type="InterPro" id="IPR012459">
    <property type="entry name" value="Rrp15"/>
</dbReference>
<feature type="region of interest" description="Disordered" evidence="1">
    <location>
        <begin position="122"/>
        <end position="160"/>
    </location>
</feature>
<evidence type="ECO:0000313" key="3">
    <source>
        <dbReference type="Proteomes" id="UP000218231"/>
    </source>
</evidence>
<organism evidence="2 3">
    <name type="scientific">Diploscapter pachys</name>
    <dbReference type="NCBI Taxonomy" id="2018661"/>
    <lineage>
        <taxon>Eukaryota</taxon>
        <taxon>Metazoa</taxon>
        <taxon>Ecdysozoa</taxon>
        <taxon>Nematoda</taxon>
        <taxon>Chromadorea</taxon>
        <taxon>Rhabditida</taxon>
        <taxon>Rhabditina</taxon>
        <taxon>Rhabditomorpha</taxon>
        <taxon>Rhabditoidea</taxon>
        <taxon>Rhabditidae</taxon>
        <taxon>Diploscapter</taxon>
    </lineage>
</organism>
<name>A0A2A2KWM7_9BILA</name>
<comment type="caution">
    <text evidence="2">The sequence shown here is derived from an EMBL/GenBank/DDBJ whole genome shotgun (WGS) entry which is preliminary data.</text>
</comment>
<feature type="region of interest" description="Disordered" evidence="1">
    <location>
        <begin position="1"/>
        <end position="70"/>
    </location>
</feature>
<keyword evidence="3" id="KW-1185">Reference proteome</keyword>
<dbReference type="GO" id="GO:0006364">
    <property type="term" value="P:rRNA processing"/>
    <property type="evidence" value="ECO:0007669"/>
    <property type="project" value="InterPro"/>
</dbReference>
<protein>
    <submittedName>
        <fullName evidence="2">Uncharacterized protein</fullName>
    </submittedName>
</protein>
<feature type="compositionally biased region" description="Basic and acidic residues" evidence="1">
    <location>
        <begin position="1"/>
        <end position="10"/>
    </location>
</feature>
<dbReference type="OrthoDB" id="20949at2759"/>
<dbReference type="AlphaFoldDB" id="A0A2A2KWM7"/>
<evidence type="ECO:0000313" key="2">
    <source>
        <dbReference type="EMBL" id="PAV78249.1"/>
    </source>
</evidence>
<feature type="compositionally biased region" description="Basic residues" evidence="1">
    <location>
        <begin position="51"/>
        <end position="61"/>
    </location>
</feature>
<dbReference type="STRING" id="2018661.A0A2A2KWM7"/>
<evidence type="ECO:0000256" key="1">
    <source>
        <dbReference type="SAM" id="MobiDB-lite"/>
    </source>
</evidence>
<accession>A0A2A2KWM7</accession>
<sequence>MARDELIIREDDSDVDDREREEDSGEEQENYESPAASQNDSKKQKTVTFKVQKKIRARPQKTRKDETTTRRMKLARVTAGLVKPDAATNKEKERMLRRLATKGVVQLFNAVAERQCTMSNEVSKKLKKEPKAEVKAEAANTEPSTRAAEINLDDSIQTIE</sequence>
<proteinExistence type="predicted"/>
<feature type="compositionally biased region" description="Acidic residues" evidence="1">
    <location>
        <begin position="11"/>
        <end position="30"/>
    </location>
</feature>
<dbReference type="Pfam" id="PF07890">
    <property type="entry name" value="Rrp15p"/>
    <property type="match status" value="1"/>
</dbReference>
<reference evidence="2 3" key="1">
    <citation type="journal article" date="2017" name="Curr. Biol.">
        <title>Genome architecture and evolution of a unichromosomal asexual nematode.</title>
        <authorList>
            <person name="Fradin H."/>
            <person name="Zegar C."/>
            <person name="Gutwein M."/>
            <person name="Lucas J."/>
            <person name="Kovtun M."/>
            <person name="Corcoran D."/>
            <person name="Baugh L.R."/>
            <person name="Kiontke K."/>
            <person name="Gunsalus K."/>
            <person name="Fitch D.H."/>
            <person name="Piano F."/>
        </authorList>
    </citation>
    <scope>NUCLEOTIDE SEQUENCE [LARGE SCALE GENOMIC DNA]</scope>
    <source>
        <strain evidence="2">PF1309</strain>
    </source>
</reference>